<reference evidence="1 2" key="1">
    <citation type="submission" date="2017-12" db="EMBL/GenBank/DDBJ databases">
        <title>Kangiella profundi FT102 completed genome.</title>
        <authorList>
            <person name="Xu J."/>
            <person name="Wang J."/>
            <person name="Lu Y."/>
        </authorList>
    </citation>
    <scope>NUCLEOTIDE SEQUENCE [LARGE SCALE GENOMIC DNA]</scope>
    <source>
        <strain evidence="1 2">FT102</strain>
    </source>
</reference>
<gene>
    <name evidence="1" type="ORF">CW740_04320</name>
</gene>
<organism evidence="1 2">
    <name type="scientific">Kangiella profundi</name>
    <dbReference type="NCBI Taxonomy" id="1561924"/>
    <lineage>
        <taxon>Bacteria</taxon>
        <taxon>Pseudomonadati</taxon>
        <taxon>Pseudomonadota</taxon>
        <taxon>Gammaproteobacteria</taxon>
        <taxon>Kangiellales</taxon>
        <taxon>Kangiellaceae</taxon>
        <taxon>Kangiella</taxon>
    </lineage>
</organism>
<sequence length="78" mass="8849">MGVGGSSPLATTKFKKAVLVTVFLYLKEMDENHRRWFDKVVGSDFEQTLVWPEGREQDSPSSPLAIVILCNHFGYKVF</sequence>
<evidence type="ECO:0000313" key="1">
    <source>
        <dbReference type="EMBL" id="AUD78518.1"/>
    </source>
</evidence>
<dbReference type="EMBL" id="CP025120">
    <property type="protein sequence ID" value="AUD78518.1"/>
    <property type="molecule type" value="Genomic_DNA"/>
</dbReference>
<evidence type="ECO:0000313" key="2">
    <source>
        <dbReference type="Proteomes" id="UP000232693"/>
    </source>
</evidence>
<dbReference type="AlphaFoldDB" id="A0A2K9B0R4"/>
<keyword evidence="2" id="KW-1185">Reference proteome</keyword>
<dbReference type="KEGG" id="kpd:CW740_04320"/>
<dbReference type="Proteomes" id="UP000232693">
    <property type="component" value="Chromosome"/>
</dbReference>
<name>A0A2K9B0R4_9GAMM</name>
<proteinExistence type="predicted"/>
<protein>
    <submittedName>
        <fullName evidence="1">Uncharacterized protein</fullName>
    </submittedName>
</protein>
<accession>A0A2K9B0R4</accession>